<evidence type="ECO:0000259" key="5">
    <source>
        <dbReference type="SMART" id="SM00547"/>
    </source>
</evidence>
<name>A0AAD5Z8U3_9POAL</name>
<feature type="region of interest" description="Disordered" evidence="4">
    <location>
        <begin position="214"/>
        <end position="245"/>
    </location>
</feature>
<protein>
    <recommendedName>
        <fullName evidence="5">RanBP2-type domain-containing protein</fullName>
    </recommendedName>
</protein>
<dbReference type="PANTHER" id="PTHR12999:SF7">
    <property type="entry name" value="TRANSCRIPTION INITIATION FACTOR TFIID SUBUNIT 15B"/>
    <property type="match status" value="1"/>
</dbReference>
<dbReference type="GO" id="GO:0008270">
    <property type="term" value="F:zinc ion binding"/>
    <property type="evidence" value="ECO:0007669"/>
    <property type="project" value="UniProtKB-KW"/>
</dbReference>
<dbReference type="Gene3D" id="4.10.1060.10">
    <property type="entry name" value="Zinc finger, RanBP2-type"/>
    <property type="match status" value="3"/>
</dbReference>
<keyword evidence="1" id="KW-0479">Metal-binding</keyword>
<keyword evidence="7" id="KW-1185">Reference proteome</keyword>
<feature type="domain" description="RanBP2-type" evidence="5">
    <location>
        <begin position="295"/>
        <end position="321"/>
    </location>
</feature>
<accession>A0AAD5Z8U3</accession>
<dbReference type="Pfam" id="PF00641">
    <property type="entry name" value="Zn_ribbon_RanBP"/>
    <property type="match status" value="3"/>
</dbReference>
<dbReference type="AlphaFoldDB" id="A0AAD5Z8U3"/>
<evidence type="ECO:0000313" key="7">
    <source>
        <dbReference type="Proteomes" id="UP001210211"/>
    </source>
</evidence>
<evidence type="ECO:0000256" key="3">
    <source>
        <dbReference type="ARBA" id="ARBA00022833"/>
    </source>
</evidence>
<dbReference type="InterPro" id="IPR001876">
    <property type="entry name" value="Znf_RanBP2"/>
</dbReference>
<sequence length="330" mass="35307">MILVHVIKVEFMLCAERVLLPREFRSPVVSTQNSLSLSLSLFSYPFFTTSLMATVKVDNNRGAGSFGSKRSRNDAREGDWKCPKCGNVNFSFRAVCNRGTCGAPRPSDSPSPRMVPPTVGGGYEHRPSPYYGGAPPPPYGPPPPVGMSGSYGPAPYQHIGMRYGYGPPYGSSGSYPPYSSYHSPGPMGGIGYGPGADMGRYGYGYRGSPMPGSSPWPAGALPDNSDNNASRKRRGGPDGSPSEGDWKCPKCENVNFAFRTTCNMKKCGAPRPSYPASINSNGSSVKKEQGEPPAGSWTCSKCSNLNYPFRTVCNRKGCGNERPETAATTD</sequence>
<feature type="domain" description="RanBP2-type" evidence="5">
    <location>
        <begin position="78"/>
        <end position="104"/>
    </location>
</feature>
<dbReference type="InterPro" id="IPR036443">
    <property type="entry name" value="Znf_RanBP2_sf"/>
</dbReference>
<evidence type="ECO:0000256" key="1">
    <source>
        <dbReference type="ARBA" id="ARBA00022723"/>
    </source>
</evidence>
<organism evidence="6 7">
    <name type="scientific">Rhynchospora tenuis</name>
    <dbReference type="NCBI Taxonomy" id="198213"/>
    <lineage>
        <taxon>Eukaryota</taxon>
        <taxon>Viridiplantae</taxon>
        <taxon>Streptophyta</taxon>
        <taxon>Embryophyta</taxon>
        <taxon>Tracheophyta</taxon>
        <taxon>Spermatophyta</taxon>
        <taxon>Magnoliopsida</taxon>
        <taxon>Liliopsida</taxon>
        <taxon>Poales</taxon>
        <taxon>Cyperaceae</taxon>
        <taxon>Cyperoideae</taxon>
        <taxon>Rhynchosporeae</taxon>
        <taxon>Rhynchospora</taxon>
    </lineage>
</organism>
<evidence type="ECO:0000256" key="2">
    <source>
        <dbReference type="ARBA" id="ARBA00022771"/>
    </source>
</evidence>
<feature type="domain" description="RanBP2-type" evidence="5">
    <location>
        <begin position="244"/>
        <end position="270"/>
    </location>
</feature>
<gene>
    <name evidence="6" type="ORF">LUZ61_018196</name>
</gene>
<dbReference type="SUPFAM" id="SSF90209">
    <property type="entry name" value="Ran binding protein zinc finger-like"/>
    <property type="match status" value="3"/>
</dbReference>
<feature type="region of interest" description="Disordered" evidence="4">
    <location>
        <begin position="102"/>
        <end position="137"/>
    </location>
</feature>
<proteinExistence type="predicted"/>
<keyword evidence="3" id="KW-0862">Zinc</keyword>
<dbReference type="Proteomes" id="UP001210211">
    <property type="component" value="Unassembled WGS sequence"/>
</dbReference>
<dbReference type="SMART" id="SM00547">
    <property type="entry name" value="ZnF_RBZ"/>
    <property type="match status" value="3"/>
</dbReference>
<evidence type="ECO:0000313" key="6">
    <source>
        <dbReference type="EMBL" id="KAJ3689032.1"/>
    </source>
</evidence>
<keyword evidence="2" id="KW-0863">Zinc-finger</keyword>
<comment type="caution">
    <text evidence="6">The sequence shown here is derived from an EMBL/GenBank/DDBJ whole genome shotgun (WGS) entry which is preliminary data.</text>
</comment>
<reference evidence="6 7" key="1">
    <citation type="journal article" date="2022" name="Cell">
        <title>Repeat-based holocentromeres influence genome architecture and karyotype evolution.</title>
        <authorList>
            <person name="Hofstatter P.G."/>
            <person name="Thangavel G."/>
            <person name="Lux T."/>
            <person name="Neumann P."/>
            <person name="Vondrak T."/>
            <person name="Novak P."/>
            <person name="Zhang M."/>
            <person name="Costa L."/>
            <person name="Castellani M."/>
            <person name="Scott A."/>
            <person name="Toegelov H."/>
            <person name="Fuchs J."/>
            <person name="Mata-Sucre Y."/>
            <person name="Dias Y."/>
            <person name="Vanzela A.L.L."/>
            <person name="Huettel B."/>
            <person name="Almeida C.C.S."/>
            <person name="Simkova H."/>
            <person name="Souza G."/>
            <person name="Pedrosa-Harand A."/>
            <person name="Macas J."/>
            <person name="Mayer K.F.X."/>
            <person name="Houben A."/>
            <person name="Marques A."/>
        </authorList>
    </citation>
    <scope>NUCLEOTIDE SEQUENCE [LARGE SCALE GENOMIC DNA]</scope>
    <source>
        <strain evidence="6">RhyTen1mFocal</strain>
    </source>
</reference>
<dbReference type="PANTHER" id="PTHR12999">
    <property type="entry name" value="ZINC FINGER RAN-BINDING DOMAIN-CONTAINING PROTEIN 2 ZRANB2-RELATED"/>
    <property type="match status" value="1"/>
</dbReference>
<evidence type="ECO:0000256" key="4">
    <source>
        <dbReference type="SAM" id="MobiDB-lite"/>
    </source>
</evidence>
<feature type="region of interest" description="Disordered" evidence="4">
    <location>
        <begin position="273"/>
        <end position="292"/>
    </location>
</feature>
<dbReference type="EMBL" id="JAMRDG010000002">
    <property type="protein sequence ID" value="KAJ3689032.1"/>
    <property type="molecule type" value="Genomic_DNA"/>
</dbReference>